<keyword evidence="3" id="KW-1185">Reference proteome</keyword>
<evidence type="ECO:0000313" key="3">
    <source>
        <dbReference type="Proteomes" id="UP000218554"/>
    </source>
</evidence>
<dbReference type="Proteomes" id="UP000218554">
    <property type="component" value="Chromosome"/>
</dbReference>
<evidence type="ECO:0000259" key="1">
    <source>
        <dbReference type="Pfam" id="PF16036"/>
    </source>
</evidence>
<organism evidence="2 3">
    <name type="scientific">Metapseudomonas furukawaii</name>
    <name type="common">Pseudomonas furukawaii</name>
    <dbReference type="NCBI Taxonomy" id="1149133"/>
    <lineage>
        <taxon>Bacteria</taxon>
        <taxon>Pseudomonadati</taxon>
        <taxon>Pseudomonadota</taxon>
        <taxon>Gammaproteobacteria</taxon>
        <taxon>Pseudomonadales</taxon>
        <taxon>Pseudomonadaceae</taxon>
        <taxon>Metapseudomonas</taxon>
    </lineage>
</organism>
<name>A0AAD1FEQ4_METFU</name>
<evidence type="ECO:0000313" key="2">
    <source>
        <dbReference type="EMBL" id="BAU74140.1"/>
    </source>
</evidence>
<accession>A0AAD1FEQ4</accession>
<reference evidence="2 3" key="2">
    <citation type="journal article" date="2017" name="Int. J. Syst. Evol. Microbiol.">
        <title>Pseudomonas furukawaii sp. nov., a polychlorinated biphenyl-degrading bacterium isolated from biphenyl-contaminated soil in Japan.</title>
        <authorList>
            <person name="Kimura N."/>
            <person name="Watanabe T."/>
            <person name="Suenaga H."/>
            <person name="Fujihara H."/>
            <person name="Futagami T."/>
            <person name="Goto M."/>
            <person name="Hanada S."/>
            <person name="Hirose J."/>
        </authorList>
    </citation>
    <scope>NUCLEOTIDE SEQUENCE [LARGE SCALE GENOMIC DNA]</scope>
    <source>
        <strain evidence="3">DSM 10086 / NBRC 110670 / KF707</strain>
    </source>
</reference>
<protein>
    <submittedName>
        <fullName evidence="2">Hypothetical periplasmic protein</fullName>
    </submittedName>
</protein>
<gene>
    <name evidence="2" type="ORF">KF707C_24520</name>
</gene>
<dbReference type="InterPro" id="IPR016087">
    <property type="entry name" value="Chalcone_isomerase"/>
</dbReference>
<reference evidence="3" key="1">
    <citation type="submission" date="2015-05" db="EMBL/GenBank/DDBJ databases">
        <title>Draft genome sequencing of a biphenyl-degrading bacterium, Pseudomonas balearica KF707 (=NBRC110670).</title>
        <authorList>
            <person name="Kimura N."/>
            <person name="Hirose J."/>
            <person name="Watanabe T."/>
            <person name="Suenaga H."/>
            <person name="Fujihara H."/>
            <person name="Noguchi M."/>
            <person name="Hashimoto M."/>
            <person name="Shimodaira J."/>
            <person name="Tsuchikane K."/>
            <person name="Hosoyama A."/>
            <person name="Yamazoe A."/>
            <person name="Fujita N."/>
            <person name="Furukawa K."/>
        </authorList>
    </citation>
    <scope>NUCLEOTIDE SEQUENCE [LARGE SCALE GENOMIC DNA]</scope>
    <source>
        <strain evidence="3">DSM 10086 / NBRC 110670 / KF707</strain>
    </source>
</reference>
<dbReference type="KEGG" id="pfuw:KF707C_24520"/>
<sequence length="172" mass="19605">MKPLLAVLAWLLAADVSASWRESLPDARVVGQGDLRVFGFRIYTARLWSGQAPFDPSAPFALELTYHRSISREQFVSTSLEEIRRVSRRPISDEQLRRWEAELSLAFIDVEPGDRITGLYLPGRGCRFYAGERLLREIDDPALASAFFDIWLDPRSRDPDLRRQLLGIASTL</sequence>
<proteinExistence type="predicted"/>
<dbReference type="Pfam" id="PF16036">
    <property type="entry name" value="Chalcone_3"/>
    <property type="match status" value="1"/>
</dbReference>
<dbReference type="AlphaFoldDB" id="A0AAD1FEQ4"/>
<dbReference type="RefSeq" id="WP_003453999.1">
    <property type="nucleotide sequence ID" value="NZ_AJMR01000191.1"/>
</dbReference>
<feature type="domain" description="Chalcone isomerase" evidence="1">
    <location>
        <begin position="60"/>
        <end position="167"/>
    </location>
</feature>
<dbReference type="EMBL" id="AP014862">
    <property type="protein sequence ID" value="BAU74140.1"/>
    <property type="molecule type" value="Genomic_DNA"/>
</dbReference>